<protein>
    <recommendedName>
        <fullName evidence="5">GIY-YIG domain-containing protein</fullName>
    </recommendedName>
</protein>
<reference evidence="3 4" key="1">
    <citation type="journal article" date="2011" name="Science">
        <title>The Selaginella genome identifies genetic changes associated with the evolution of vascular plants.</title>
        <authorList>
            <person name="Banks J.A."/>
            <person name="Nishiyama T."/>
            <person name="Hasebe M."/>
            <person name="Bowman J.L."/>
            <person name="Gribskov M."/>
            <person name="dePamphilis C."/>
            <person name="Albert V.A."/>
            <person name="Aono N."/>
            <person name="Aoyama T."/>
            <person name="Ambrose B.A."/>
            <person name="Ashton N.W."/>
            <person name="Axtell M.J."/>
            <person name="Barker E."/>
            <person name="Barker M.S."/>
            <person name="Bennetzen J.L."/>
            <person name="Bonawitz N.D."/>
            <person name="Chapple C."/>
            <person name="Cheng C."/>
            <person name="Correa L.G."/>
            <person name="Dacre M."/>
            <person name="DeBarry J."/>
            <person name="Dreyer I."/>
            <person name="Elias M."/>
            <person name="Engstrom E.M."/>
            <person name="Estelle M."/>
            <person name="Feng L."/>
            <person name="Finet C."/>
            <person name="Floyd S.K."/>
            <person name="Frommer W.B."/>
            <person name="Fujita T."/>
            <person name="Gramzow L."/>
            <person name="Gutensohn M."/>
            <person name="Harholt J."/>
            <person name="Hattori M."/>
            <person name="Heyl A."/>
            <person name="Hirai T."/>
            <person name="Hiwatashi Y."/>
            <person name="Ishikawa M."/>
            <person name="Iwata M."/>
            <person name="Karol K.G."/>
            <person name="Koehler B."/>
            <person name="Kolukisaoglu U."/>
            <person name="Kubo M."/>
            <person name="Kurata T."/>
            <person name="Lalonde S."/>
            <person name="Li K."/>
            <person name="Li Y."/>
            <person name="Litt A."/>
            <person name="Lyons E."/>
            <person name="Manning G."/>
            <person name="Maruyama T."/>
            <person name="Michael T.P."/>
            <person name="Mikami K."/>
            <person name="Miyazaki S."/>
            <person name="Morinaga S."/>
            <person name="Murata T."/>
            <person name="Mueller-Roeber B."/>
            <person name="Nelson D.R."/>
            <person name="Obara M."/>
            <person name="Oguri Y."/>
            <person name="Olmstead R.G."/>
            <person name="Onodera N."/>
            <person name="Petersen B.L."/>
            <person name="Pils B."/>
            <person name="Prigge M."/>
            <person name="Rensing S.A."/>
            <person name="Riano-Pachon D.M."/>
            <person name="Roberts A.W."/>
            <person name="Sato Y."/>
            <person name="Scheller H.V."/>
            <person name="Schulz B."/>
            <person name="Schulz C."/>
            <person name="Shakirov E.V."/>
            <person name="Shibagaki N."/>
            <person name="Shinohara N."/>
            <person name="Shippen D.E."/>
            <person name="Soerensen I."/>
            <person name="Sotooka R."/>
            <person name="Sugimoto N."/>
            <person name="Sugita M."/>
            <person name="Sumikawa N."/>
            <person name="Tanurdzic M."/>
            <person name="Theissen G."/>
            <person name="Ulvskov P."/>
            <person name="Wakazuki S."/>
            <person name="Weng J.K."/>
            <person name="Willats W.W."/>
            <person name="Wipf D."/>
            <person name="Wolf P.G."/>
            <person name="Yang L."/>
            <person name="Zimmer A.D."/>
            <person name="Zhu Q."/>
            <person name="Mitros T."/>
            <person name="Hellsten U."/>
            <person name="Loque D."/>
            <person name="Otillar R."/>
            <person name="Salamov A."/>
            <person name="Schmutz J."/>
            <person name="Shapiro H."/>
            <person name="Lindquist E."/>
            <person name="Lucas S."/>
            <person name="Rokhsar D."/>
            <person name="Grigoriev I.V."/>
        </authorList>
    </citation>
    <scope>NUCLEOTIDE SEQUENCE [LARGE SCALE GENOMIC DNA]</scope>
</reference>
<dbReference type="Pfam" id="PF05542">
    <property type="entry name" value="DUF760"/>
    <property type="match status" value="2"/>
</dbReference>
<dbReference type="Proteomes" id="UP000001514">
    <property type="component" value="Unassembled WGS sequence"/>
</dbReference>
<dbReference type="EMBL" id="GL377726">
    <property type="protein sequence ID" value="EFJ05416.1"/>
    <property type="molecule type" value="Genomic_DNA"/>
</dbReference>
<dbReference type="PANTHER" id="PTHR33598:SF4">
    <property type="entry name" value="OS02G0833400 PROTEIN"/>
    <property type="match status" value="1"/>
</dbReference>
<feature type="compositionally biased region" description="Basic and acidic residues" evidence="2">
    <location>
        <begin position="451"/>
        <end position="467"/>
    </location>
</feature>
<name>D8TD45_SELML</name>
<feature type="coiled-coil region" evidence="1">
    <location>
        <begin position="105"/>
        <end position="132"/>
    </location>
</feature>
<dbReference type="KEGG" id="smo:SELMODRAFT_431583"/>
<gene>
    <name evidence="3" type="ORF">SELMODRAFT_431583</name>
</gene>
<evidence type="ECO:0000313" key="4">
    <source>
        <dbReference type="Proteomes" id="UP000001514"/>
    </source>
</evidence>
<dbReference type="eggNOG" id="ENOG502QSRQ">
    <property type="taxonomic scope" value="Eukaryota"/>
</dbReference>
<sequence>MLLEYVQNVQPEFMELFIQKAPQQVVEAMRKTVTNMLGTLPPQFFEITITTVAENLAQLMRHFRPPKTRRQDEMIFFGPEFESKVQKSQVQGSVLKWHKEDGPVAMDAVEYIEFLESEVEKLQQQLERGKVSGQNELLDYLKNLEPKNLQELTTSAGEDAVEAMNTFVQRLIRISDAAMLKRTATETSAKELARLLYWLMVVGYSIRNIEVRYDMERILGMPAKHPELPPGETIPSGSRYRLHNLPSKSAVRPGIYELGIVRPCSSSRKRKKKKRLHRRDVVAVYLGQAENVRQRLQSYGQGGSHLEGWTGLEKWLPEKRVLTQIFRQGPRLFSEIFARGYSLAFRWSATGSKESALAAEKKLLHVFDYAWNKGANGARRSLDVLTKLEMQSNVVCGTRSSIATRLGCARIFERRVGVRVELSKPKDRSEARSFRDVIRRLFGLSIDGHEDHRKKEGDGVRPDDARKTSSSRKVCKVRIERAGTGKLYGEVTGENGLKCGVVSKVDGVGCTRTPRNGRKRCDLHRRMRVIKL</sequence>
<dbReference type="FunCoup" id="D8TD45">
    <property type="interactions" value="442"/>
</dbReference>
<dbReference type="InterPro" id="IPR008479">
    <property type="entry name" value="DUF760"/>
</dbReference>
<keyword evidence="4" id="KW-1185">Reference proteome</keyword>
<dbReference type="InParanoid" id="D8TD45"/>
<evidence type="ECO:0000256" key="2">
    <source>
        <dbReference type="SAM" id="MobiDB-lite"/>
    </source>
</evidence>
<dbReference type="HOGENOM" id="CLU_025650_0_0_1"/>
<organism evidence="4">
    <name type="scientific">Selaginella moellendorffii</name>
    <name type="common">Spikemoss</name>
    <dbReference type="NCBI Taxonomy" id="88036"/>
    <lineage>
        <taxon>Eukaryota</taxon>
        <taxon>Viridiplantae</taxon>
        <taxon>Streptophyta</taxon>
        <taxon>Embryophyta</taxon>
        <taxon>Tracheophyta</taxon>
        <taxon>Lycopodiopsida</taxon>
        <taxon>Selaginellales</taxon>
        <taxon>Selaginellaceae</taxon>
        <taxon>Selaginella</taxon>
    </lineage>
</organism>
<evidence type="ECO:0000256" key="1">
    <source>
        <dbReference type="SAM" id="Coils"/>
    </source>
</evidence>
<feature type="region of interest" description="Disordered" evidence="2">
    <location>
        <begin position="451"/>
        <end position="472"/>
    </location>
</feature>
<keyword evidence="1" id="KW-0175">Coiled coil</keyword>
<evidence type="ECO:0000313" key="3">
    <source>
        <dbReference type="EMBL" id="EFJ05416.1"/>
    </source>
</evidence>
<proteinExistence type="predicted"/>
<evidence type="ECO:0008006" key="5">
    <source>
        <dbReference type="Google" id="ProtNLM"/>
    </source>
</evidence>
<dbReference type="Gramene" id="EFJ05416">
    <property type="protein sequence ID" value="EFJ05416"/>
    <property type="gene ID" value="SELMODRAFT_431583"/>
</dbReference>
<dbReference type="AlphaFoldDB" id="D8TD45"/>
<accession>D8TD45</accession>
<dbReference type="Pfam" id="PF19239">
    <property type="entry name" value="GIY_YIG_domain"/>
    <property type="match status" value="1"/>
</dbReference>
<dbReference type="STRING" id="88036.D8TD45"/>
<dbReference type="PANTHER" id="PTHR33598">
    <property type="entry name" value="OS02G0833400 PROTEIN"/>
    <property type="match status" value="1"/>
</dbReference>